<dbReference type="GO" id="GO:0004764">
    <property type="term" value="F:shikimate 3-dehydrogenase (NADP+) activity"/>
    <property type="evidence" value="ECO:0007669"/>
    <property type="project" value="UniProtKB-UniRule"/>
</dbReference>
<feature type="binding site" evidence="8">
    <location>
        <position position="224"/>
    </location>
    <ligand>
        <name>NADP(+)</name>
        <dbReference type="ChEBI" id="CHEBI:58349"/>
    </ligand>
</feature>
<evidence type="ECO:0000256" key="1">
    <source>
        <dbReference type="ARBA" id="ARBA00004871"/>
    </source>
</evidence>
<dbReference type="NCBIfam" id="TIGR00507">
    <property type="entry name" value="aroE"/>
    <property type="match status" value="1"/>
</dbReference>
<dbReference type="PANTHER" id="PTHR21089:SF1">
    <property type="entry name" value="BIFUNCTIONAL 3-DEHYDROQUINATE DEHYDRATASE_SHIKIMATE DEHYDROGENASE, CHLOROPLASTIC"/>
    <property type="match status" value="1"/>
</dbReference>
<dbReference type="GO" id="GO:0050661">
    <property type="term" value="F:NADP binding"/>
    <property type="evidence" value="ECO:0007669"/>
    <property type="project" value="InterPro"/>
</dbReference>
<evidence type="ECO:0000256" key="6">
    <source>
        <dbReference type="ARBA" id="ARBA00023141"/>
    </source>
</evidence>
<evidence type="ECO:0000256" key="7">
    <source>
        <dbReference type="ARBA" id="ARBA00049442"/>
    </source>
</evidence>
<feature type="binding site" evidence="8">
    <location>
        <begin position="135"/>
        <end position="139"/>
    </location>
    <ligand>
        <name>NADP(+)</name>
        <dbReference type="ChEBI" id="CHEBI:58349"/>
    </ligand>
</feature>
<dbReference type="GO" id="GO:0009073">
    <property type="term" value="P:aromatic amino acid family biosynthetic process"/>
    <property type="evidence" value="ECO:0007669"/>
    <property type="project" value="UniProtKB-KW"/>
</dbReference>
<comment type="caution">
    <text evidence="11">The sequence shown here is derived from an EMBL/GenBank/DDBJ whole genome shotgun (WGS) entry which is preliminary data.</text>
</comment>
<feature type="binding site" evidence="8">
    <location>
        <position position="254"/>
    </location>
    <ligand>
        <name>shikimate</name>
        <dbReference type="ChEBI" id="CHEBI:36208"/>
    </ligand>
</feature>
<dbReference type="eggNOG" id="COG0169">
    <property type="taxonomic scope" value="Bacteria"/>
</dbReference>
<dbReference type="RefSeq" id="WP_009570400.1">
    <property type="nucleotide sequence ID" value="NZ_AMRK01000001.1"/>
</dbReference>
<sequence>MSDKVSDKIPLAGVIGAPISHSQSPKLHGYWLNRYGIKGHYVPLHVEQSDLKDVLQTLPKMGFVGANVTIPHKETVLSLADIVTDRAALIGAANTLIFRPDGKLYADNTDGYGFVENLRSNANWDPKSGPAAVLGAGGAARAVIASLLEVGVPEIRLSNRTRTRSDVLRSEFGTKIVVCEWVNAADMLDGVATLINTTSLGMAGQPELKLSLDRLSSKAVVTDIVYTPLRTGLLKRAAEMGCQTVDGLGMLLHQAAPGFERWFGQRPDVDEATRNFILSA</sequence>
<dbReference type="OrthoDB" id="9792692at2"/>
<keyword evidence="6 8" id="KW-0057">Aromatic amino acid biosynthesis</keyword>
<comment type="catalytic activity">
    <reaction evidence="7 8">
        <text>shikimate + NADP(+) = 3-dehydroshikimate + NADPH + H(+)</text>
        <dbReference type="Rhea" id="RHEA:17737"/>
        <dbReference type="ChEBI" id="CHEBI:15378"/>
        <dbReference type="ChEBI" id="CHEBI:16630"/>
        <dbReference type="ChEBI" id="CHEBI:36208"/>
        <dbReference type="ChEBI" id="CHEBI:57783"/>
        <dbReference type="ChEBI" id="CHEBI:58349"/>
        <dbReference type="EC" id="1.1.1.25"/>
    </reaction>
</comment>
<comment type="function">
    <text evidence="8">Involved in the biosynthesis of the chorismate, which leads to the biosynthesis of aromatic amino acids. Catalyzes the reversible NADPH linked reduction of 3-dehydroshikimate (DHSA) to yield shikimate (SA).</text>
</comment>
<dbReference type="HAMAP" id="MF_00222">
    <property type="entry name" value="Shikimate_DH_AroE"/>
    <property type="match status" value="1"/>
</dbReference>
<dbReference type="Pfam" id="PF08501">
    <property type="entry name" value="Shikimate_dh_N"/>
    <property type="match status" value="1"/>
</dbReference>
<evidence type="ECO:0000256" key="3">
    <source>
        <dbReference type="ARBA" id="ARBA00022605"/>
    </source>
</evidence>
<dbReference type="Gene3D" id="3.40.50.10860">
    <property type="entry name" value="Leucine Dehydrogenase, chain A, domain 1"/>
    <property type="match status" value="1"/>
</dbReference>
<feature type="domain" description="SDH C-terminal" evidence="10">
    <location>
        <begin position="247"/>
        <end position="270"/>
    </location>
</feature>
<dbReference type="EC" id="1.1.1.25" evidence="2 8"/>
<dbReference type="SUPFAM" id="SSF51735">
    <property type="entry name" value="NAD(P)-binding Rossmann-fold domains"/>
    <property type="match status" value="1"/>
</dbReference>
<dbReference type="InterPro" id="IPR041121">
    <property type="entry name" value="SDH_C"/>
</dbReference>
<dbReference type="InterPro" id="IPR022893">
    <property type="entry name" value="Shikimate_DH_fam"/>
</dbReference>
<accession>K2IVT1</accession>
<dbReference type="InterPro" id="IPR046346">
    <property type="entry name" value="Aminoacid_DH-like_N_sf"/>
</dbReference>
<dbReference type="PATRIC" id="fig|1208323.3.peg.494"/>
<dbReference type="UniPathway" id="UPA00053">
    <property type="reaction ID" value="UER00087"/>
</dbReference>
<feature type="binding site" evidence="8">
    <location>
        <position position="69"/>
    </location>
    <ligand>
        <name>shikimate</name>
        <dbReference type="ChEBI" id="CHEBI:36208"/>
    </ligand>
</feature>
<feature type="binding site" evidence="8">
    <location>
        <begin position="159"/>
        <end position="164"/>
    </location>
    <ligand>
        <name>NADP(+)</name>
        <dbReference type="ChEBI" id="CHEBI:58349"/>
    </ligand>
</feature>
<reference evidence="11 12" key="1">
    <citation type="submission" date="2012-09" db="EMBL/GenBank/DDBJ databases">
        <title>Celeribacter baekdonensis B30 Genome Sequencing.</title>
        <authorList>
            <person name="Wang W."/>
        </authorList>
    </citation>
    <scope>NUCLEOTIDE SEQUENCE [LARGE SCALE GENOMIC DNA]</scope>
    <source>
        <strain evidence="11 12">B30</strain>
    </source>
</reference>
<dbReference type="STRING" id="1208323.B30_02390"/>
<proteinExistence type="inferred from homology"/>
<dbReference type="GO" id="GO:0008652">
    <property type="term" value="P:amino acid biosynthetic process"/>
    <property type="evidence" value="ECO:0007669"/>
    <property type="project" value="UniProtKB-KW"/>
</dbReference>
<feature type="binding site" evidence="8">
    <location>
        <position position="226"/>
    </location>
    <ligand>
        <name>shikimate</name>
        <dbReference type="ChEBI" id="CHEBI:36208"/>
    </ligand>
</feature>
<dbReference type="EMBL" id="AMRK01000001">
    <property type="protein sequence ID" value="EKE74536.1"/>
    <property type="molecule type" value="Genomic_DNA"/>
</dbReference>
<dbReference type="CDD" id="cd01065">
    <property type="entry name" value="NAD_bind_Shikimate_DH"/>
    <property type="match status" value="1"/>
</dbReference>
<keyword evidence="12" id="KW-1185">Reference proteome</keyword>
<dbReference type="GO" id="GO:0019632">
    <property type="term" value="P:shikimate metabolic process"/>
    <property type="evidence" value="ECO:0007669"/>
    <property type="project" value="InterPro"/>
</dbReference>
<organism evidence="11 12">
    <name type="scientific">Celeribacter baekdonensis B30</name>
    <dbReference type="NCBI Taxonomy" id="1208323"/>
    <lineage>
        <taxon>Bacteria</taxon>
        <taxon>Pseudomonadati</taxon>
        <taxon>Pseudomonadota</taxon>
        <taxon>Alphaproteobacteria</taxon>
        <taxon>Rhodobacterales</taxon>
        <taxon>Roseobacteraceae</taxon>
        <taxon>Celeribacter</taxon>
    </lineage>
</organism>
<protein>
    <recommendedName>
        <fullName evidence="2 8">Shikimate dehydrogenase (NADP(+))</fullName>
        <shortName evidence="8">SDH</shortName>
        <ecNumber evidence="2 8">1.1.1.25</ecNumber>
    </recommendedName>
</protein>
<feature type="binding site" evidence="8">
    <location>
        <position position="94"/>
    </location>
    <ligand>
        <name>shikimate</name>
        <dbReference type="ChEBI" id="CHEBI:36208"/>
    </ligand>
</feature>
<evidence type="ECO:0000313" key="12">
    <source>
        <dbReference type="Proteomes" id="UP000006762"/>
    </source>
</evidence>
<feature type="binding site" evidence="8">
    <location>
        <position position="110"/>
    </location>
    <ligand>
        <name>shikimate</name>
        <dbReference type="ChEBI" id="CHEBI:36208"/>
    </ligand>
</feature>
<keyword evidence="5 8" id="KW-0560">Oxidoreductase</keyword>
<gene>
    <name evidence="8 11" type="primary">aroE</name>
    <name evidence="11" type="ORF">B30_02390</name>
</gene>
<dbReference type="InterPro" id="IPR011342">
    <property type="entry name" value="Shikimate_DH"/>
</dbReference>
<dbReference type="Gene3D" id="3.40.50.720">
    <property type="entry name" value="NAD(P)-binding Rossmann-like Domain"/>
    <property type="match status" value="1"/>
</dbReference>
<comment type="pathway">
    <text evidence="1 8">Metabolic intermediate biosynthesis; chorismate biosynthesis; chorismate from D-erythrose 4-phosphate and phosphoenolpyruvate: step 4/7.</text>
</comment>
<evidence type="ECO:0000256" key="5">
    <source>
        <dbReference type="ARBA" id="ARBA00023002"/>
    </source>
</evidence>
<dbReference type="PANTHER" id="PTHR21089">
    <property type="entry name" value="SHIKIMATE DEHYDROGENASE"/>
    <property type="match status" value="1"/>
</dbReference>
<feature type="active site" description="Proton acceptor" evidence="8">
    <location>
        <position position="73"/>
    </location>
</feature>
<keyword evidence="4 8" id="KW-0521">NADP</keyword>
<evidence type="ECO:0000259" key="10">
    <source>
        <dbReference type="Pfam" id="PF18317"/>
    </source>
</evidence>
<dbReference type="NCBIfam" id="NF001312">
    <property type="entry name" value="PRK00258.1-4"/>
    <property type="match status" value="1"/>
</dbReference>
<dbReference type="GO" id="GO:0009423">
    <property type="term" value="P:chorismate biosynthetic process"/>
    <property type="evidence" value="ECO:0007669"/>
    <property type="project" value="UniProtKB-UniRule"/>
</dbReference>
<keyword evidence="3 8" id="KW-0028">Amino-acid biosynthesis</keyword>
<name>K2IVT1_9RHOB</name>
<dbReference type="Pfam" id="PF18317">
    <property type="entry name" value="SDH_C"/>
    <property type="match status" value="1"/>
</dbReference>
<feature type="binding site" evidence="8">
    <location>
        <position position="247"/>
    </location>
    <ligand>
        <name>NADP(+)</name>
        <dbReference type="ChEBI" id="CHEBI:58349"/>
    </ligand>
</feature>
<dbReference type="Proteomes" id="UP000006762">
    <property type="component" value="Unassembled WGS sequence"/>
</dbReference>
<evidence type="ECO:0000259" key="9">
    <source>
        <dbReference type="Pfam" id="PF08501"/>
    </source>
</evidence>
<feature type="binding site" evidence="8">
    <location>
        <begin position="22"/>
        <end position="24"/>
    </location>
    <ligand>
        <name>shikimate</name>
        <dbReference type="ChEBI" id="CHEBI:36208"/>
    </ligand>
</feature>
<dbReference type="GO" id="GO:0005829">
    <property type="term" value="C:cytosol"/>
    <property type="evidence" value="ECO:0007669"/>
    <property type="project" value="TreeGrafter"/>
</dbReference>
<evidence type="ECO:0000256" key="2">
    <source>
        <dbReference type="ARBA" id="ARBA00012962"/>
    </source>
</evidence>
<evidence type="ECO:0000313" key="11">
    <source>
        <dbReference type="EMBL" id="EKE74536.1"/>
    </source>
</evidence>
<dbReference type="AlphaFoldDB" id="K2IVT1"/>
<comment type="subunit">
    <text evidence="8">Homodimer.</text>
</comment>
<evidence type="ECO:0000256" key="8">
    <source>
        <dbReference type="HAMAP-Rule" id="MF_00222"/>
    </source>
</evidence>
<feature type="binding site" evidence="8">
    <location>
        <position position="85"/>
    </location>
    <ligand>
        <name>NADP(+)</name>
        <dbReference type="ChEBI" id="CHEBI:58349"/>
    </ligand>
</feature>
<evidence type="ECO:0000256" key="4">
    <source>
        <dbReference type="ARBA" id="ARBA00022857"/>
    </source>
</evidence>
<comment type="similarity">
    <text evidence="8">Belongs to the shikimate dehydrogenase family.</text>
</comment>
<feature type="domain" description="Shikimate dehydrogenase substrate binding N-terminal" evidence="9">
    <location>
        <begin position="14"/>
        <end position="96"/>
    </location>
</feature>
<dbReference type="InterPro" id="IPR013708">
    <property type="entry name" value="Shikimate_DH-bd_N"/>
</dbReference>
<dbReference type="InterPro" id="IPR036291">
    <property type="entry name" value="NAD(P)-bd_dom_sf"/>
</dbReference>
<dbReference type="SUPFAM" id="SSF53223">
    <property type="entry name" value="Aminoacid dehydrogenase-like, N-terminal domain"/>
    <property type="match status" value="1"/>
</dbReference>